<feature type="non-terminal residue" evidence="1">
    <location>
        <position position="123"/>
    </location>
</feature>
<protein>
    <submittedName>
        <fullName evidence="1">Uncharacterized protein</fullName>
    </submittedName>
</protein>
<sequence length="123" mass="14158">FLSNLVTKLTGKPNWFQEICVLKKGKLKRQCGNEGSKSPSPDGYNFKFIKSFRPMLKSDIVKVVRKFHNPQGSGDFRPISLIGCMYKIIAKILSKRIKRVLEKLIDERQYVFMGGRNMLDGFL</sequence>
<dbReference type="OrthoDB" id="1938551at2759"/>
<accession>A0A371E3A1</accession>
<reference evidence="1" key="1">
    <citation type="submission" date="2018-05" db="EMBL/GenBank/DDBJ databases">
        <title>Draft genome of Mucuna pruriens seed.</title>
        <authorList>
            <person name="Nnadi N.E."/>
            <person name="Vos R."/>
            <person name="Hasami M.H."/>
            <person name="Devisetty U.K."/>
            <person name="Aguiy J.C."/>
        </authorList>
    </citation>
    <scope>NUCLEOTIDE SEQUENCE [LARGE SCALE GENOMIC DNA]</scope>
    <source>
        <strain evidence="1">JCA_2017</strain>
    </source>
</reference>
<dbReference type="AlphaFoldDB" id="A0A371E3A1"/>
<feature type="non-terminal residue" evidence="1">
    <location>
        <position position="1"/>
    </location>
</feature>
<dbReference type="InterPro" id="IPR052343">
    <property type="entry name" value="Retrotransposon-Effector_Assoc"/>
</dbReference>
<dbReference type="EMBL" id="QJKJ01016832">
    <property type="protein sequence ID" value="RDX60483.1"/>
    <property type="molecule type" value="Genomic_DNA"/>
</dbReference>
<dbReference type="STRING" id="157652.A0A371E3A1"/>
<evidence type="ECO:0000313" key="1">
    <source>
        <dbReference type="EMBL" id="RDX60483.1"/>
    </source>
</evidence>
<keyword evidence="2" id="KW-1185">Reference proteome</keyword>
<name>A0A371E3A1_MUCPR</name>
<dbReference type="PANTHER" id="PTHR46890">
    <property type="entry name" value="NON-LTR RETROLELEMENT REVERSE TRANSCRIPTASE-LIKE PROTEIN-RELATED"/>
    <property type="match status" value="1"/>
</dbReference>
<proteinExistence type="predicted"/>
<dbReference type="Proteomes" id="UP000257109">
    <property type="component" value="Unassembled WGS sequence"/>
</dbReference>
<gene>
    <name evidence="1" type="ORF">CR513_61372</name>
</gene>
<comment type="caution">
    <text evidence="1">The sequence shown here is derived from an EMBL/GenBank/DDBJ whole genome shotgun (WGS) entry which is preliminary data.</text>
</comment>
<evidence type="ECO:0000313" key="2">
    <source>
        <dbReference type="Proteomes" id="UP000257109"/>
    </source>
</evidence>
<organism evidence="1 2">
    <name type="scientific">Mucuna pruriens</name>
    <name type="common">Velvet bean</name>
    <name type="synonym">Dolichos pruriens</name>
    <dbReference type="NCBI Taxonomy" id="157652"/>
    <lineage>
        <taxon>Eukaryota</taxon>
        <taxon>Viridiplantae</taxon>
        <taxon>Streptophyta</taxon>
        <taxon>Embryophyta</taxon>
        <taxon>Tracheophyta</taxon>
        <taxon>Spermatophyta</taxon>
        <taxon>Magnoliopsida</taxon>
        <taxon>eudicotyledons</taxon>
        <taxon>Gunneridae</taxon>
        <taxon>Pentapetalae</taxon>
        <taxon>rosids</taxon>
        <taxon>fabids</taxon>
        <taxon>Fabales</taxon>
        <taxon>Fabaceae</taxon>
        <taxon>Papilionoideae</taxon>
        <taxon>50 kb inversion clade</taxon>
        <taxon>NPAAA clade</taxon>
        <taxon>indigoferoid/millettioid clade</taxon>
        <taxon>Phaseoleae</taxon>
        <taxon>Mucuna</taxon>
    </lineage>
</organism>
<dbReference type="PANTHER" id="PTHR46890:SF50">
    <property type="entry name" value="RNA-DIRECTED DNA POLYMERASE, EUKARYOTA, REVERSE TRANSCRIPTASE ZINC-BINDING DOMAIN PROTEIN-RELATED"/>
    <property type="match status" value="1"/>
</dbReference>